<gene>
    <name evidence="9" type="ORF">BCR38DRAFT_394838</name>
</gene>
<keyword evidence="4" id="KW-0238">DNA-binding</keyword>
<dbReference type="CDD" id="cd00067">
    <property type="entry name" value="GAL4"/>
    <property type="match status" value="1"/>
</dbReference>
<dbReference type="GO" id="GO:0000981">
    <property type="term" value="F:DNA-binding transcription factor activity, RNA polymerase II-specific"/>
    <property type="evidence" value="ECO:0007669"/>
    <property type="project" value="InterPro"/>
</dbReference>
<comment type="caution">
    <text evidence="9">The sequence shown here is derived from an EMBL/GenBank/DDBJ whole genome shotgun (WGS) entry which is preliminary data.</text>
</comment>
<evidence type="ECO:0000256" key="5">
    <source>
        <dbReference type="ARBA" id="ARBA00023163"/>
    </source>
</evidence>
<dbReference type="GO" id="GO:0000976">
    <property type="term" value="F:transcription cis-regulatory region binding"/>
    <property type="evidence" value="ECO:0007669"/>
    <property type="project" value="TreeGrafter"/>
</dbReference>
<accession>A0A1Y2DSM3</accession>
<evidence type="ECO:0000256" key="4">
    <source>
        <dbReference type="ARBA" id="ARBA00023125"/>
    </source>
</evidence>
<dbReference type="Gene3D" id="4.10.240.10">
    <property type="entry name" value="Zn(2)-C6 fungal-type DNA-binding domain"/>
    <property type="match status" value="1"/>
</dbReference>
<evidence type="ECO:0000256" key="2">
    <source>
        <dbReference type="ARBA" id="ARBA00022723"/>
    </source>
</evidence>
<evidence type="ECO:0000256" key="1">
    <source>
        <dbReference type="ARBA" id="ARBA00004123"/>
    </source>
</evidence>
<dbReference type="InterPro" id="IPR036864">
    <property type="entry name" value="Zn2-C6_fun-type_DNA-bd_sf"/>
</dbReference>
<keyword evidence="6" id="KW-0539">Nucleus</keyword>
<dbReference type="Proteomes" id="UP000193689">
    <property type="component" value="Unassembled WGS sequence"/>
</dbReference>
<dbReference type="InterPro" id="IPR051089">
    <property type="entry name" value="prtT"/>
</dbReference>
<dbReference type="GO" id="GO:0008270">
    <property type="term" value="F:zinc ion binding"/>
    <property type="evidence" value="ECO:0007669"/>
    <property type="project" value="InterPro"/>
</dbReference>
<keyword evidence="5" id="KW-0804">Transcription</keyword>
<dbReference type="InterPro" id="IPR001138">
    <property type="entry name" value="Zn2Cys6_DnaBD"/>
</dbReference>
<evidence type="ECO:0000256" key="7">
    <source>
        <dbReference type="SAM" id="MobiDB-lite"/>
    </source>
</evidence>
<dbReference type="InterPro" id="IPR007219">
    <property type="entry name" value="XnlR_reg_dom"/>
</dbReference>
<keyword evidence="2" id="KW-0479">Metal-binding</keyword>
<comment type="subcellular location">
    <subcellularLocation>
        <location evidence="1">Nucleus</location>
    </subcellularLocation>
</comment>
<dbReference type="PANTHER" id="PTHR31845:SF10">
    <property type="entry name" value="ZN(II)2CYS6 TRANSCRIPTION FACTOR (EUROFUNG)"/>
    <property type="match status" value="1"/>
</dbReference>
<proteinExistence type="predicted"/>
<protein>
    <recommendedName>
        <fullName evidence="8">Xylanolytic transcriptional activator regulatory domain-containing protein</fullName>
    </recommendedName>
</protein>
<keyword evidence="3" id="KW-0805">Transcription regulation</keyword>
<dbReference type="InParanoid" id="A0A1Y2DSM3"/>
<dbReference type="PANTHER" id="PTHR31845">
    <property type="entry name" value="FINGER DOMAIN PROTEIN, PUTATIVE-RELATED"/>
    <property type="match status" value="1"/>
</dbReference>
<organism evidence="9 10">
    <name type="scientific">Pseudomassariella vexata</name>
    <dbReference type="NCBI Taxonomy" id="1141098"/>
    <lineage>
        <taxon>Eukaryota</taxon>
        <taxon>Fungi</taxon>
        <taxon>Dikarya</taxon>
        <taxon>Ascomycota</taxon>
        <taxon>Pezizomycotina</taxon>
        <taxon>Sordariomycetes</taxon>
        <taxon>Xylariomycetidae</taxon>
        <taxon>Amphisphaeriales</taxon>
        <taxon>Pseudomassariaceae</taxon>
        <taxon>Pseudomassariella</taxon>
    </lineage>
</organism>
<feature type="domain" description="Xylanolytic transcriptional activator regulatory" evidence="8">
    <location>
        <begin position="202"/>
        <end position="350"/>
    </location>
</feature>
<dbReference type="STRING" id="1141098.A0A1Y2DSM3"/>
<evidence type="ECO:0000256" key="3">
    <source>
        <dbReference type="ARBA" id="ARBA00023015"/>
    </source>
</evidence>
<evidence type="ECO:0000259" key="8">
    <source>
        <dbReference type="Pfam" id="PF04082"/>
    </source>
</evidence>
<dbReference type="EMBL" id="MCFJ01000009">
    <property type="protein sequence ID" value="ORY62154.1"/>
    <property type="molecule type" value="Genomic_DNA"/>
</dbReference>
<feature type="compositionally biased region" description="Low complexity" evidence="7">
    <location>
        <begin position="7"/>
        <end position="27"/>
    </location>
</feature>
<dbReference type="GeneID" id="63773833"/>
<feature type="region of interest" description="Disordered" evidence="7">
    <location>
        <begin position="1"/>
        <end position="31"/>
    </location>
</feature>
<dbReference type="Pfam" id="PF04082">
    <property type="entry name" value="Fungal_trans"/>
    <property type="match status" value="1"/>
</dbReference>
<evidence type="ECO:0000256" key="6">
    <source>
        <dbReference type="ARBA" id="ARBA00023242"/>
    </source>
</evidence>
<dbReference type="OrthoDB" id="5217604at2759"/>
<reference evidence="9 10" key="1">
    <citation type="submission" date="2016-07" db="EMBL/GenBank/DDBJ databases">
        <title>Pervasive Adenine N6-methylation of Active Genes in Fungi.</title>
        <authorList>
            <consortium name="DOE Joint Genome Institute"/>
            <person name="Mondo S.J."/>
            <person name="Dannebaum R.O."/>
            <person name="Kuo R.C."/>
            <person name="Labutti K."/>
            <person name="Haridas S."/>
            <person name="Kuo A."/>
            <person name="Salamov A."/>
            <person name="Ahrendt S.R."/>
            <person name="Lipzen A."/>
            <person name="Sullivan W."/>
            <person name="Andreopoulos W.B."/>
            <person name="Clum A."/>
            <person name="Lindquist E."/>
            <person name="Daum C."/>
            <person name="Ramamoorthy G.K."/>
            <person name="Gryganskyi A."/>
            <person name="Culley D."/>
            <person name="Magnuson J.K."/>
            <person name="James T.Y."/>
            <person name="O'Malley M.A."/>
            <person name="Stajich J.E."/>
            <person name="Spatafora J.W."/>
            <person name="Visel A."/>
            <person name="Grigoriev I.V."/>
        </authorList>
    </citation>
    <scope>NUCLEOTIDE SEQUENCE [LARGE SCALE GENOMIC DNA]</scope>
    <source>
        <strain evidence="9 10">CBS 129021</strain>
    </source>
</reference>
<keyword evidence="10" id="KW-1185">Reference proteome</keyword>
<name>A0A1Y2DSM3_9PEZI</name>
<dbReference type="RefSeq" id="XP_040713990.1">
    <property type="nucleotide sequence ID" value="XM_040857621.1"/>
</dbReference>
<dbReference type="GO" id="GO:0006351">
    <property type="term" value="P:DNA-templated transcription"/>
    <property type="evidence" value="ECO:0007669"/>
    <property type="project" value="InterPro"/>
</dbReference>
<evidence type="ECO:0000313" key="10">
    <source>
        <dbReference type="Proteomes" id="UP000193689"/>
    </source>
</evidence>
<evidence type="ECO:0000313" key="9">
    <source>
        <dbReference type="EMBL" id="ORY62154.1"/>
    </source>
</evidence>
<sequence>MEDNQFSPASSPSSGAAFSSTSRAGFRPGDAKARHACSGCARVKARCAWSDEAGSSTSCQSYVYRCRKYNLDCTPREIRPRKARGKSTRVVQLEQKVDGIMQLLTASQHLQLNMHDHSHLVTDDPAQPPIADNSHAPQTHVSPRSRVSFPTDHQPPKIGLVPGFSLTLDQGNKILHTYREKLTPHFPFVPLSPLVNAAQLHERSPVLFHTIILVTAPQVPKIQEAMKHAFRKYIAEQMIIQNYKTLELLQALLLYISWCDFRIYFQAQGTDFLQLAIALVMDLGLRNPPGHSWGLLPQSLVEEAALAMRSQGHRGEHTLEDKRVVLGCFYLATLTSTLFRRPQGFAFNDYLAKCCDDIGTKNIYSTDLQLVALVRIQRLLARVNTIFPLDSDGRGVYSAPHALSTASIRKELEALVDSQPEAVKSNYLFWTHYHNAIVRIYEPAVYMEASVDGPQVFQRSEALWNCLQSSQSFFESHFLAPMTIHPVRPFTWTACVAFGIVTFSRLLHIENSPDWDVELARKTADFASVVERLSDQFDELERLVVADPESSPGMIGVNSFFAQKIRWIKNWYLSRIPKDADLPLVPPGSFPELGNPDIGSLWGVFLDTSLI</sequence>
<feature type="region of interest" description="Disordered" evidence="7">
    <location>
        <begin position="125"/>
        <end position="150"/>
    </location>
</feature>
<dbReference type="GO" id="GO:0005634">
    <property type="term" value="C:nucleus"/>
    <property type="evidence" value="ECO:0007669"/>
    <property type="project" value="UniProtKB-SubCell"/>
</dbReference>
<dbReference type="AlphaFoldDB" id="A0A1Y2DSM3"/>